<accession>A0A6J5M0R1</accession>
<evidence type="ECO:0000313" key="1">
    <source>
        <dbReference type="EMBL" id="CAB4138907.1"/>
    </source>
</evidence>
<organism evidence="1">
    <name type="scientific">uncultured Caudovirales phage</name>
    <dbReference type="NCBI Taxonomy" id="2100421"/>
    <lineage>
        <taxon>Viruses</taxon>
        <taxon>Duplodnaviria</taxon>
        <taxon>Heunggongvirae</taxon>
        <taxon>Uroviricota</taxon>
        <taxon>Caudoviricetes</taxon>
        <taxon>Peduoviridae</taxon>
        <taxon>Maltschvirus</taxon>
        <taxon>Maltschvirus maltsch</taxon>
    </lineage>
</organism>
<evidence type="ECO:0000313" key="2">
    <source>
        <dbReference type="EMBL" id="CAB4161037.1"/>
    </source>
</evidence>
<reference evidence="1" key="1">
    <citation type="submission" date="2020-04" db="EMBL/GenBank/DDBJ databases">
        <authorList>
            <person name="Chiriac C."/>
            <person name="Salcher M."/>
            <person name="Ghai R."/>
            <person name="Kavagutti S V."/>
        </authorList>
    </citation>
    <scope>NUCLEOTIDE SEQUENCE</scope>
</reference>
<sequence>MTSFYLTVTDDDDTTTTMSFQADEIGVVLERLTALLAASAFPYVNDIVAVSYDEGGDEDEDVYFYADGTRMTGREIDAALQE</sequence>
<gene>
    <name evidence="1" type="ORF">UFOVP345_3</name>
    <name evidence="2" type="ORF">UFOVP732_28</name>
</gene>
<dbReference type="EMBL" id="LR796713">
    <property type="protein sequence ID" value="CAB4161037.1"/>
    <property type="molecule type" value="Genomic_DNA"/>
</dbReference>
<dbReference type="EMBL" id="LR796353">
    <property type="protein sequence ID" value="CAB4138907.1"/>
    <property type="molecule type" value="Genomic_DNA"/>
</dbReference>
<protein>
    <submittedName>
        <fullName evidence="1">Uncharacterized protein</fullName>
    </submittedName>
</protein>
<proteinExistence type="predicted"/>
<name>A0A6J5M0R1_9CAUD</name>